<organism evidence="1 2">
    <name type="scientific">Cylicocyclus nassatus</name>
    <name type="common">Nematode worm</name>
    <dbReference type="NCBI Taxonomy" id="53992"/>
    <lineage>
        <taxon>Eukaryota</taxon>
        <taxon>Metazoa</taxon>
        <taxon>Ecdysozoa</taxon>
        <taxon>Nematoda</taxon>
        <taxon>Chromadorea</taxon>
        <taxon>Rhabditida</taxon>
        <taxon>Rhabditina</taxon>
        <taxon>Rhabditomorpha</taxon>
        <taxon>Strongyloidea</taxon>
        <taxon>Strongylidae</taxon>
        <taxon>Cylicocyclus</taxon>
    </lineage>
</organism>
<reference evidence="1" key="1">
    <citation type="submission" date="2023-07" db="EMBL/GenBank/DDBJ databases">
        <authorList>
            <consortium name="CYATHOMIX"/>
        </authorList>
    </citation>
    <scope>NUCLEOTIDE SEQUENCE</scope>
    <source>
        <strain evidence="1">N/A</strain>
    </source>
</reference>
<dbReference type="EMBL" id="CATQJL010000112">
    <property type="protein sequence ID" value="CAJ0595848.1"/>
    <property type="molecule type" value="Genomic_DNA"/>
</dbReference>
<name>A0AA36M1X8_CYLNA</name>
<accession>A0AA36M1X8</accession>
<gene>
    <name evidence="1" type="ORF">CYNAS_LOCUS7831</name>
</gene>
<protein>
    <submittedName>
        <fullName evidence="1">Uncharacterized protein</fullName>
    </submittedName>
</protein>
<dbReference type="Proteomes" id="UP001176961">
    <property type="component" value="Unassembled WGS sequence"/>
</dbReference>
<sequence>DNTSLRPGGLGGLRVAESAVCAPPPSECSAEFSGSQESKELLKQLSTVNRSLAATNLQVVL</sequence>
<comment type="caution">
    <text evidence="1">The sequence shown here is derived from an EMBL/GenBank/DDBJ whole genome shotgun (WGS) entry which is preliminary data.</text>
</comment>
<feature type="non-terminal residue" evidence="1">
    <location>
        <position position="61"/>
    </location>
</feature>
<proteinExistence type="predicted"/>
<keyword evidence="2" id="KW-1185">Reference proteome</keyword>
<evidence type="ECO:0000313" key="1">
    <source>
        <dbReference type="EMBL" id="CAJ0595848.1"/>
    </source>
</evidence>
<evidence type="ECO:0000313" key="2">
    <source>
        <dbReference type="Proteomes" id="UP001176961"/>
    </source>
</evidence>
<dbReference type="AlphaFoldDB" id="A0AA36M1X8"/>